<dbReference type="Pfam" id="PF13649">
    <property type="entry name" value="Methyltransf_25"/>
    <property type="match status" value="1"/>
</dbReference>
<dbReference type="CDD" id="cd02440">
    <property type="entry name" value="AdoMet_MTases"/>
    <property type="match status" value="1"/>
</dbReference>
<gene>
    <name evidence="2" type="ORF">DES52_11266</name>
</gene>
<dbReference type="AlphaFoldDB" id="A0A318S561"/>
<evidence type="ECO:0000259" key="1">
    <source>
        <dbReference type="Pfam" id="PF13649"/>
    </source>
</evidence>
<sequence>MSNTREGGQAWSDEVASRPDGYRQTWTQWIEGPNAQGLFDALVLQRATGRTVLDCGCGDGVFTLGVARVTAHVTALDFSGGMLDQARRVVRNAGMTNVDFVHGHARRDAPPKAEHFDVAYSRRGPNITLVVPRTVKRGGVLLGLQPLRDAAGEERYRLGLAESRLDVVRFEAYDDVLCFPTLDDFTRYLSRVPGMPDFRRAEHAELLGAHAEQARRRDGTFGAPVHYLLWEARRP</sequence>
<protein>
    <submittedName>
        <fullName evidence="2">Methyltransferase family protein</fullName>
    </submittedName>
</protein>
<feature type="domain" description="Methyltransferase" evidence="1">
    <location>
        <begin position="52"/>
        <end position="122"/>
    </location>
</feature>
<comment type="caution">
    <text evidence="2">The sequence shown here is derived from an EMBL/GenBank/DDBJ whole genome shotgun (WGS) entry which is preliminary data.</text>
</comment>
<keyword evidence="3" id="KW-1185">Reference proteome</keyword>
<dbReference type="GO" id="GO:0008168">
    <property type="term" value="F:methyltransferase activity"/>
    <property type="evidence" value="ECO:0007669"/>
    <property type="project" value="UniProtKB-KW"/>
</dbReference>
<dbReference type="Proteomes" id="UP000248326">
    <property type="component" value="Unassembled WGS sequence"/>
</dbReference>
<reference evidence="2 3" key="1">
    <citation type="submission" date="2018-06" db="EMBL/GenBank/DDBJ databases">
        <title>Genomic Encyclopedia of Type Strains, Phase IV (KMG-IV): sequencing the most valuable type-strain genomes for metagenomic binning, comparative biology and taxonomic classification.</title>
        <authorList>
            <person name="Goeker M."/>
        </authorList>
    </citation>
    <scope>NUCLEOTIDE SEQUENCE [LARGE SCALE GENOMIC DNA]</scope>
    <source>
        <strain evidence="2 3">DSM 18048</strain>
    </source>
</reference>
<dbReference type="EMBL" id="QJSX01000012">
    <property type="protein sequence ID" value="PYE52745.1"/>
    <property type="molecule type" value="Genomic_DNA"/>
</dbReference>
<dbReference type="RefSeq" id="WP_110887634.1">
    <property type="nucleotide sequence ID" value="NZ_QJSX01000012.1"/>
</dbReference>
<dbReference type="SUPFAM" id="SSF53335">
    <property type="entry name" value="S-adenosyl-L-methionine-dependent methyltransferases"/>
    <property type="match status" value="1"/>
</dbReference>
<keyword evidence="2" id="KW-0489">Methyltransferase</keyword>
<dbReference type="OrthoDB" id="43862at2"/>
<evidence type="ECO:0000313" key="3">
    <source>
        <dbReference type="Proteomes" id="UP000248326"/>
    </source>
</evidence>
<name>A0A318S561_9DEIO</name>
<proteinExistence type="predicted"/>
<dbReference type="InterPro" id="IPR029063">
    <property type="entry name" value="SAM-dependent_MTases_sf"/>
</dbReference>
<keyword evidence="2" id="KW-0808">Transferase</keyword>
<dbReference type="InterPro" id="IPR041698">
    <property type="entry name" value="Methyltransf_25"/>
</dbReference>
<organism evidence="2 3">
    <name type="scientific">Deinococcus yavapaiensis KR-236</name>
    <dbReference type="NCBI Taxonomy" id="694435"/>
    <lineage>
        <taxon>Bacteria</taxon>
        <taxon>Thermotogati</taxon>
        <taxon>Deinococcota</taxon>
        <taxon>Deinococci</taxon>
        <taxon>Deinococcales</taxon>
        <taxon>Deinococcaceae</taxon>
        <taxon>Deinococcus</taxon>
    </lineage>
</organism>
<dbReference type="GO" id="GO:0032259">
    <property type="term" value="P:methylation"/>
    <property type="evidence" value="ECO:0007669"/>
    <property type="project" value="UniProtKB-KW"/>
</dbReference>
<evidence type="ECO:0000313" key="2">
    <source>
        <dbReference type="EMBL" id="PYE52745.1"/>
    </source>
</evidence>
<accession>A0A318S561</accession>
<dbReference type="Gene3D" id="3.40.50.150">
    <property type="entry name" value="Vaccinia Virus protein VP39"/>
    <property type="match status" value="1"/>
</dbReference>